<dbReference type="Gene3D" id="3.20.20.120">
    <property type="entry name" value="Enolase-like C-terminal domain"/>
    <property type="match status" value="1"/>
</dbReference>
<evidence type="ECO:0000313" key="6">
    <source>
        <dbReference type="Proteomes" id="UP000673394"/>
    </source>
</evidence>
<dbReference type="Pfam" id="PF02746">
    <property type="entry name" value="MR_MLE_N"/>
    <property type="match status" value="1"/>
</dbReference>
<protein>
    <submittedName>
        <fullName evidence="5">L-rhamnonate dehydratase</fullName>
    </submittedName>
</protein>
<gene>
    <name evidence="5" type="ORF">I8J30_15030</name>
</gene>
<reference evidence="5 6" key="1">
    <citation type="submission" date="2021-04" db="EMBL/GenBank/DDBJ databases">
        <title>Paenibacillus sp. DLE-14 whole genome sequence.</title>
        <authorList>
            <person name="Ham Y.J."/>
        </authorList>
    </citation>
    <scope>NUCLEOTIDE SEQUENCE [LARGE SCALE GENOMIC DNA]</scope>
    <source>
        <strain evidence="5 6">DLE-14</strain>
    </source>
</reference>
<evidence type="ECO:0000256" key="3">
    <source>
        <dbReference type="ARBA" id="ARBA00022842"/>
    </source>
</evidence>
<evidence type="ECO:0000313" key="5">
    <source>
        <dbReference type="EMBL" id="MBP3964029.1"/>
    </source>
</evidence>
<dbReference type="InterPro" id="IPR029017">
    <property type="entry name" value="Enolase-like_N"/>
</dbReference>
<accession>A0ABS5CDH0</accession>
<dbReference type="InterPro" id="IPR018110">
    <property type="entry name" value="Mandel_Rmase/mucon_lact_enz_CS"/>
</dbReference>
<comment type="cofactor">
    <cofactor evidence="1">
        <name>Mg(2+)</name>
        <dbReference type="ChEBI" id="CHEBI:18420"/>
    </cofactor>
</comment>
<dbReference type="InterPro" id="IPR029065">
    <property type="entry name" value="Enolase_C-like"/>
</dbReference>
<evidence type="ECO:0000256" key="1">
    <source>
        <dbReference type="ARBA" id="ARBA00001946"/>
    </source>
</evidence>
<dbReference type="PANTHER" id="PTHR13794">
    <property type="entry name" value="ENOLASE SUPERFAMILY, MANDELATE RACEMASE"/>
    <property type="match status" value="1"/>
</dbReference>
<dbReference type="InterPro" id="IPR013341">
    <property type="entry name" value="Mandelate_racemase_N_dom"/>
</dbReference>
<dbReference type="PROSITE" id="PS00908">
    <property type="entry name" value="MR_MLE_1"/>
    <property type="match status" value="1"/>
</dbReference>
<proteinExistence type="predicted"/>
<dbReference type="InterPro" id="IPR013342">
    <property type="entry name" value="Mandelate_racemase_C"/>
</dbReference>
<dbReference type="SMART" id="SM00922">
    <property type="entry name" value="MR_MLE"/>
    <property type="match status" value="1"/>
</dbReference>
<dbReference type="SUPFAM" id="SSF51604">
    <property type="entry name" value="Enolase C-terminal domain-like"/>
    <property type="match status" value="1"/>
</dbReference>
<keyword evidence="2" id="KW-0479">Metal-binding</keyword>
<dbReference type="SUPFAM" id="SSF54826">
    <property type="entry name" value="Enolase N-terminal domain-like"/>
    <property type="match status" value="1"/>
</dbReference>
<dbReference type="PANTHER" id="PTHR13794:SF58">
    <property type="entry name" value="MITOCHONDRIAL ENOLASE SUPERFAMILY MEMBER 1"/>
    <property type="match status" value="1"/>
</dbReference>
<organism evidence="5 6">
    <name type="scientific">Paenibacillus lignilyticus</name>
    <dbReference type="NCBI Taxonomy" id="1172615"/>
    <lineage>
        <taxon>Bacteria</taxon>
        <taxon>Bacillati</taxon>
        <taxon>Bacillota</taxon>
        <taxon>Bacilli</taxon>
        <taxon>Bacillales</taxon>
        <taxon>Paenibacillaceae</taxon>
        <taxon>Paenibacillus</taxon>
    </lineage>
</organism>
<keyword evidence="3" id="KW-0460">Magnesium</keyword>
<dbReference type="SFLD" id="SFLDG00179">
    <property type="entry name" value="mandelate_racemase"/>
    <property type="match status" value="1"/>
</dbReference>
<dbReference type="EMBL" id="JAGKSP010000005">
    <property type="protein sequence ID" value="MBP3964029.1"/>
    <property type="molecule type" value="Genomic_DNA"/>
</dbReference>
<dbReference type="Gene3D" id="3.30.390.10">
    <property type="entry name" value="Enolase-like, N-terminal domain"/>
    <property type="match status" value="1"/>
</dbReference>
<name>A0ABS5CDH0_9BACL</name>
<feature type="domain" description="Mandelate racemase/muconate lactonizing enzyme C-terminal" evidence="4">
    <location>
        <begin position="152"/>
        <end position="251"/>
    </location>
</feature>
<dbReference type="InterPro" id="IPR046945">
    <property type="entry name" value="RHMD-like"/>
</dbReference>
<dbReference type="Proteomes" id="UP000673394">
    <property type="component" value="Unassembled WGS sequence"/>
</dbReference>
<dbReference type="SFLD" id="SFLDS00001">
    <property type="entry name" value="Enolase"/>
    <property type="match status" value="1"/>
</dbReference>
<dbReference type="InterPro" id="IPR036849">
    <property type="entry name" value="Enolase-like_C_sf"/>
</dbReference>
<evidence type="ECO:0000259" key="4">
    <source>
        <dbReference type="SMART" id="SM00922"/>
    </source>
</evidence>
<comment type="caution">
    <text evidence="5">The sequence shown here is derived from an EMBL/GenBank/DDBJ whole genome shotgun (WGS) entry which is preliminary data.</text>
</comment>
<dbReference type="RefSeq" id="WP_210658972.1">
    <property type="nucleotide sequence ID" value="NZ_JAGKSP010000005.1"/>
</dbReference>
<dbReference type="Pfam" id="PF13378">
    <property type="entry name" value="MR_MLE_C"/>
    <property type="match status" value="1"/>
</dbReference>
<keyword evidence="6" id="KW-1185">Reference proteome</keyword>
<evidence type="ECO:0000256" key="2">
    <source>
        <dbReference type="ARBA" id="ARBA00022723"/>
    </source>
</evidence>
<sequence>MKVTDVKTIIVPMANSFLTDSVIANPMSGYAEYKARRSSWFGEMASVLVEISTDEGIKGYGFVGGGKAASASVIENHLKTFVLNRNPFDVELIWEQMYRASQMYGRRGLAIEAMSGIDLALWDIMGKATNLPVYRLIGGQTKDRIKAYVTGIDPVRHKQSQGFSDIKIAMPYGPADGEEGMRKNDDIVRQARDMVGPNGNVMLDCYMAWNVPYTLEMERRLRDYKIKWIEEPVLPDMVDSYLRIRDKVQCMITGGEHEYTRFGFKELIEKQAVDIIQPDIYRAGGISELKKIAALASVHDIAIIPHGIGAPSYHFVMSTVTSPMAEFVDVFAQGGELILKGEPIPVDGYITLTDEPGFGYALNENVFNGMRPVPIW</sequence>